<dbReference type="PANTHER" id="PTHR30561">
    <property type="entry name" value="SMR FAMILY PROTON-DEPENDENT DRUG EFFLUX TRANSPORTER SUGE"/>
    <property type="match status" value="1"/>
</dbReference>
<evidence type="ECO:0000256" key="7">
    <source>
        <dbReference type="ARBA" id="ARBA00022985"/>
    </source>
</evidence>
<feature type="transmembrane region" description="Helical" evidence="11">
    <location>
        <begin position="55"/>
        <end position="76"/>
    </location>
</feature>
<keyword evidence="4" id="KW-0997">Cell inner membrane</keyword>
<name>A0A158FR61_9BURK</name>
<dbReference type="AlphaFoldDB" id="A0A158FR61"/>
<proteinExistence type="predicted"/>
<evidence type="ECO:0000256" key="11">
    <source>
        <dbReference type="SAM" id="Phobius"/>
    </source>
</evidence>
<dbReference type="GO" id="GO:0009245">
    <property type="term" value="P:lipid A biosynthetic process"/>
    <property type="evidence" value="ECO:0007669"/>
    <property type="project" value="UniProtKB-KW"/>
</dbReference>
<evidence type="ECO:0000256" key="4">
    <source>
        <dbReference type="ARBA" id="ARBA00022519"/>
    </source>
</evidence>
<evidence type="ECO:0000259" key="12">
    <source>
        <dbReference type="Pfam" id="PF00892"/>
    </source>
</evidence>
<dbReference type="Pfam" id="PF00892">
    <property type="entry name" value="EamA"/>
    <property type="match status" value="2"/>
</dbReference>
<gene>
    <name evidence="13" type="ORF">AWB69_01455</name>
</gene>
<evidence type="ECO:0000256" key="8">
    <source>
        <dbReference type="ARBA" id="ARBA00022989"/>
    </source>
</evidence>
<dbReference type="GO" id="GO:0005886">
    <property type="term" value="C:plasma membrane"/>
    <property type="evidence" value="ECO:0007669"/>
    <property type="project" value="UniProtKB-SubCell"/>
</dbReference>
<keyword evidence="2" id="KW-1003">Cell membrane</keyword>
<dbReference type="SUPFAM" id="SSF103481">
    <property type="entry name" value="Multidrug resistance efflux transporter EmrE"/>
    <property type="match status" value="2"/>
</dbReference>
<accession>A0A158FR61</accession>
<dbReference type="InterPro" id="IPR037185">
    <property type="entry name" value="EmrE-like"/>
</dbReference>
<dbReference type="Proteomes" id="UP000054683">
    <property type="component" value="Unassembled WGS sequence"/>
</dbReference>
<evidence type="ECO:0000313" key="14">
    <source>
        <dbReference type="Proteomes" id="UP000054683"/>
    </source>
</evidence>
<keyword evidence="8 11" id="KW-1133">Transmembrane helix</keyword>
<feature type="transmembrane region" description="Helical" evidence="11">
    <location>
        <begin position="201"/>
        <end position="223"/>
    </location>
</feature>
<keyword evidence="9" id="KW-0443">Lipid metabolism</keyword>
<dbReference type="InterPro" id="IPR000390">
    <property type="entry name" value="Small_drug/metabolite_transptr"/>
</dbReference>
<dbReference type="InterPro" id="IPR000620">
    <property type="entry name" value="EamA_dom"/>
</dbReference>
<feature type="transmembrane region" description="Helical" evidence="11">
    <location>
        <begin position="257"/>
        <end position="275"/>
    </location>
</feature>
<keyword evidence="7" id="KW-0448">Lipopolysaccharide biosynthesis</keyword>
<keyword evidence="3" id="KW-0444">Lipid biosynthesis</keyword>
<evidence type="ECO:0000256" key="2">
    <source>
        <dbReference type="ARBA" id="ARBA00022475"/>
    </source>
</evidence>
<feature type="transmembrane region" description="Helical" evidence="11">
    <location>
        <begin position="229"/>
        <end position="250"/>
    </location>
</feature>
<keyword evidence="5" id="KW-0441">Lipid A biosynthesis</keyword>
<feature type="domain" description="EamA" evidence="12">
    <location>
        <begin position="143"/>
        <end position="273"/>
    </location>
</feature>
<evidence type="ECO:0000256" key="3">
    <source>
        <dbReference type="ARBA" id="ARBA00022516"/>
    </source>
</evidence>
<feature type="transmembrane region" description="Helical" evidence="11">
    <location>
        <begin position="26"/>
        <end position="48"/>
    </location>
</feature>
<evidence type="ECO:0000256" key="5">
    <source>
        <dbReference type="ARBA" id="ARBA00022556"/>
    </source>
</evidence>
<comment type="subcellular location">
    <subcellularLocation>
        <location evidence="1">Cell membrane</location>
        <topology evidence="1">Multi-pass membrane protein</topology>
    </subcellularLocation>
</comment>
<dbReference type="PANTHER" id="PTHR30561:SF9">
    <property type="entry name" value="4-AMINO-4-DEOXY-L-ARABINOSE-PHOSPHOUNDECAPRENOL FLIPPASE SUBUNIT ARNF-RELATED"/>
    <property type="match status" value="1"/>
</dbReference>
<protein>
    <submittedName>
        <fullName evidence="13">Multidrug DMT transporter permease</fullName>
    </submittedName>
</protein>
<feature type="transmembrane region" description="Helical" evidence="11">
    <location>
        <begin position="141"/>
        <end position="157"/>
    </location>
</feature>
<keyword evidence="6 11" id="KW-0812">Transmembrane</keyword>
<evidence type="ECO:0000256" key="10">
    <source>
        <dbReference type="ARBA" id="ARBA00023136"/>
    </source>
</evidence>
<evidence type="ECO:0000256" key="6">
    <source>
        <dbReference type="ARBA" id="ARBA00022692"/>
    </source>
</evidence>
<keyword evidence="10 11" id="KW-0472">Membrane</keyword>
<evidence type="ECO:0000313" key="13">
    <source>
        <dbReference type="EMBL" id="SAL21640.1"/>
    </source>
</evidence>
<dbReference type="EMBL" id="FCOK02000006">
    <property type="protein sequence ID" value="SAL21640.1"/>
    <property type="molecule type" value="Genomic_DNA"/>
</dbReference>
<dbReference type="GO" id="GO:0009103">
    <property type="term" value="P:lipopolysaccharide biosynthetic process"/>
    <property type="evidence" value="ECO:0007669"/>
    <property type="project" value="UniProtKB-KW"/>
</dbReference>
<dbReference type="Gene3D" id="1.10.3730.20">
    <property type="match status" value="2"/>
</dbReference>
<feature type="transmembrane region" description="Helical" evidence="11">
    <location>
        <begin position="110"/>
        <end position="129"/>
    </location>
</feature>
<reference evidence="13 14" key="1">
    <citation type="submission" date="2016-01" db="EMBL/GenBank/DDBJ databases">
        <authorList>
            <person name="Oliw E.H."/>
        </authorList>
    </citation>
    <scope>NUCLEOTIDE SEQUENCE [LARGE SCALE GENOMIC DNA]</scope>
    <source>
        <strain evidence="13">LMG 27134</strain>
    </source>
</reference>
<feature type="domain" description="EamA" evidence="12">
    <location>
        <begin position="2"/>
        <end position="127"/>
    </location>
</feature>
<feature type="transmembrane region" description="Helical" evidence="11">
    <location>
        <begin position="169"/>
        <end position="189"/>
    </location>
</feature>
<evidence type="ECO:0000256" key="1">
    <source>
        <dbReference type="ARBA" id="ARBA00004651"/>
    </source>
</evidence>
<sequence>MVLLVLFAALLHASWNALVKSSPDKFLDIVLVTSGSAVFCVAALPFLALPMPASWPYVAASVVIHIVYFALIGAAYRSGDMSHAYPLMRGVPPLLVALLSRPLIGEQLSAGEWGGILLICGGILGLLLAGGRSGGMSRASTGFALVNAVAIAGYTLVDGTGVRLSAQPVAYTMWIFLLTAPPILAWALLRRRAGVGTHVRARWHLALIGGAFTLGAYILVLWAMTQAPIAMVAALRETAIVFATGLSVVVLKERFGWGRPAAAAIILLGVIAIKLA</sequence>
<organism evidence="13 14">
    <name type="scientific">Caballeronia udeis</name>
    <dbReference type="NCBI Taxonomy" id="1232866"/>
    <lineage>
        <taxon>Bacteria</taxon>
        <taxon>Pseudomonadati</taxon>
        <taxon>Pseudomonadota</taxon>
        <taxon>Betaproteobacteria</taxon>
        <taxon>Burkholderiales</taxon>
        <taxon>Burkholderiaceae</taxon>
        <taxon>Caballeronia</taxon>
    </lineage>
</organism>
<evidence type="ECO:0000256" key="9">
    <source>
        <dbReference type="ARBA" id="ARBA00023098"/>
    </source>
</evidence>
<dbReference type="GO" id="GO:0022857">
    <property type="term" value="F:transmembrane transporter activity"/>
    <property type="evidence" value="ECO:0007669"/>
    <property type="project" value="InterPro"/>
</dbReference>